<keyword evidence="2" id="KW-1185">Reference proteome</keyword>
<evidence type="ECO:0000313" key="1">
    <source>
        <dbReference type="EMBL" id="KAF8425016.1"/>
    </source>
</evidence>
<protein>
    <recommendedName>
        <fullName evidence="3">JmjC domain-containing protein</fullName>
    </recommendedName>
</protein>
<dbReference type="Proteomes" id="UP001194468">
    <property type="component" value="Unassembled WGS sequence"/>
</dbReference>
<dbReference type="Gene3D" id="2.60.120.650">
    <property type="entry name" value="Cupin"/>
    <property type="match status" value="1"/>
</dbReference>
<sequence>MAKGPLAKDVKVGKYPLAVSMAYKNDRDTRERLRNFLAHGVAVLAHSWSPETALDGLTVADISSYRPPINQTLLQPTDADVRGKILAQKAAKRNFEESIVVGDLVEFVTSAEGDNTHVWNCLDLPVLNPEVPALVRITMDDQHALMATARESYTVSADMESGQETAKENDRGPQMIHLDSWRSGGWDVFTHGGFMTFPHHDAGGQATFSYVRVGAKLWGYLALQNVDNNDQAAVLQAWTKYYNTPLAGDTYHKGVDVGTVLLERDAILIQPPGINHMVYTPRPSVMSGGHMYSYDTMHLTEFVIVFDHGIDQGGRQRPQASNAIHPGMLRKVYRMALALPGFALTRHFYRRSLIGMRSIIDKVTQKMLEEGEDVVDIDDTGAMADEVAAEHIRACQILDKVMFFLDVEDAYTEMRKGDWKEPGPMVDLTCIIFGLP</sequence>
<evidence type="ECO:0000313" key="2">
    <source>
        <dbReference type="Proteomes" id="UP001194468"/>
    </source>
</evidence>
<name>A0AAD4BFK0_BOLED</name>
<dbReference type="AlphaFoldDB" id="A0AAD4BFK0"/>
<gene>
    <name evidence="1" type="ORF">L210DRAFT_985805</name>
</gene>
<comment type="caution">
    <text evidence="1">The sequence shown here is derived from an EMBL/GenBank/DDBJ whole genome shotgun (WGS) entry which is preliminary data.</text>
</comment>
<organism evidence="1 2">
    <name type="scientific">Boletus edulis BED1</name>
    <dbReference type="NCBI Taxonomy" id="1328754"/>
    <lineage>
        <taxon>Eukaryota</taxon>
        <taxon>Fungi</taxon>
        <taxon>Dikarya</taxon>
        <taxon>Basidiomycota</taxon>
        <taxon>Agaricomycotina</taxon>
        <taxon>Agaricomycetes</taxon>
        <taxon>Agaricomycetidae</taxon>
        <taxon>Boletales</taxon>
        <taxon>Boletineae</taxon>
        <taxon>Boletaceae</taxon>
        <taxon>Boletoideae</taxon>
        <taxon>Boletus</taxon>
    </lineage>
</organism>
<reference evidence="1" key="1">
    <citation type="submission" date="2019-10" db="EMBL/GenBank/DDBJ databases">
        <authorList>
            <consortium name="DOE Joint Genome Institute"/>
            <person name="Kuo A."/>
            <person name="Miyauchi S."/>
            <person name="Kiss E."/>
            <person name="Drula E."/>
            <person name="Kohler A."/>
            <person name="Sanchez-Garcia M."/>
            <person name="Andreopoulos B."/>
            <person name="Barry K.W."/>
            <person name="Bonito G."/>
            <person name="Buee M."/>
            <person name="Carver A."/>
            <person name="Chen C."/>
            <person name="Cichocki N."/>
            <person name="Clum A."/>
            <person name="Culley D."/>
            <person name="Crous P.W."/>
            <person name="Fauchery L."/>
            <person name="Girlanda M."/>
            <person name="Hayes R."/>
            <person name="Keri Z."/>
            <person name="LaButti K."/>
            <person name="Lipzen A."/>
            <person name="Lombard V."/>
            <person name="Magnuson J."/>
            <person name="Maillard F."/>
            <person name="Morin E."/>
            <person name="Murat C."/>
            <person name="Nolan M."/>
            <person name="Ohm R."/>
            <person name="Pangilinan J."/>
            <person name="Pereira M."/>
            <person name="Perotto S."/>
            <person name="Peter M."/>
            <person name="Riley R."/>
            <person name="Sitrit Y."/>
            <person name="Stielow B."/>
            <person name="Szollosi G."/>
            <person name="Zifcakova L."/>
            <person name="Stursova M."/>
            <person name="Spatafora J.W."/>
            <person name="Tedersoo L."/>
            <person name="Vaario L.-M."/>
            <person name="Yamada A."/>
            <person name="Yan M."/>
            <person name="Wang P."/>
            <person name="Xu J."/>
            <person name="Bruns T."/>
            <person name="Baldrian P."/>
            <person name="Vilgalys R."/>
            <person name="Henrissat B."/>
            <person name="Grigoriev I.V."/>
            <person name="Hibbett D."/>
            <person name="Nagy L.G."/>
            <person name="Martin F.M."/>
        </authorList>
    </citation>
    <scope>NUCLEOTIDE SEQUENCE</scope>
    <source>
        <strain evidence="1">BED1</strain>
    </source>
</reference>
<dbReference type="EMBL" id="WHUW01000099">
    <property type="protein sequence ID" value="KAF8425016.1"/>
    <property type="molecule type" value="Genomic_DNA"/>
</dbReference>
<evidence type="ECO:0008006" key="3">
    <source>
        <dbReference type="Google" id="ProtNLM"/>
    </source>
</evidence>
<reference evidence="1" key="2">
    <citation type="journal article" date="2020" name="Nat. Commun.">
        <title>Large-scale genome sequencing of mycorrhizal fungi provides insights into the early evolution of symbiotic traits.</title>
        <authorList>
            <person name="Miyauchi S."/>
            <person name="Kiss E."/>
            <person name="Kuo A."/>
            <person name="Drula E."/>
            <person name="Kohler A."/>
            <person name="Sanchez-Garcia M."/>
            <person name="Morin E."/>
            <person name="Andreopoulos B."/>
            <person name="Barry K.W."/>
            <person name="Bonito G."/>
            <person name="Buee M."/>
            <person name="Carver A."/>
            <person name="Chen C."/>
            <person name="Cichocki N."/>
            <person name="Clum A."/>
            <person name="Culley D."/>
            <person name="Crous P.W."/>
            <person name="Fauchery L."/>
            <person name="Girlanda M."/>
            <person name="Hayes R.D."/>
            <person name="Keri Z."/>
            <person name="LaButti K."/>
            <person name="Lipzen A."/>
            <person name="Lombard V."/>
            <person name="Magnuson J."/>
            <person name="Maillard F."/>
            <person name="Murat C."/>
            <person name="Nolan M."/>
            <person name="Ohm R.A."/>
            <person name="Pangilinan J."/>
            <person name="Pereira M.F."/>
            <person name="Perotto S."/>
            <person name="Peter M."/>
            <person name="Pfister S."/>
            <person name="Riley R."/>
            <person name="Sitrit Y."/>
            <person name="Stielow J.B."/>
            <person name="Szollosi G."/>
            <person name="Zifcakova L."/>
            <person name="Stursova M."/>
            <person name="Spatafora J.W."/>
            <person name="Tedersoo L."/>
            <person name="Vaario L.M."/>
            <person name="Yamada A."/>
            <person name="Yan M."/>
            <person name="Wang P."/>
            <person name="Xu J."/>
            <person name="Bruns T."/>
            <person name="Baldrian P."/>
            <person name="Vilgalys R."/>
            <person name="Dunand C."/>
            <person name="Henrissat B."/>
            <person name="Grigoriev I.V."/>
            <person name="Hibbett D."/>
            <person name="Nagy L.G."/>
            <person name="Martin F.M."/>
        </authorList>
    </citation>
    <scope>NUCLEOTIDE SEQUENCE</scope>
    <source>
        <strain evidence="1">BED1</strain>
    </source>
</reference>
<accession>A0AAD4BFK0</accession>
<proteinExistence type="predicted"/>